<keyword evidence="7" id="KW-1185">Reference proteome</keyword>
<keyword evidence="6" id="KW-0808">Transferase</keyword>
<comment type="caution">
    <text evidence="6">The sequence shown here is derived from an EMBL/GenBank/DDBJ whole genome shotgun (WGS) entry which is preliminary data.</text>
</comment>
<evidence type="ECO:0000259" key="5">
    <source>
        <dbReference type="Pfam" id="PF07992"/>
    </source>
</evidence>
<dbReference type="AlphaFoldDB" id="A0A4R6X0V5"/>
<dbReference type="PANTHER" id="PTHR42913">
    <property type="entry name" value="APOPTOSIS-INDUCING FACTOR 1"/>
    <property type="match status" value="1"/>
</dbReference>
<keyword evidence="3" id="KW-0274">FAD</keyword>
<dbReference type="RefSeq" id="WP_133612148.1">
    <property type="nucleotide sequence ID" value="NZ_SNYW01000006.1"/>
</dbReference>
<keyword evidence="4" id="KW-0560">Oxidoreductase</keyword>
<dbReference type="Proteomes" id="UP000295783">
    <property type="component" value="Unassembled WGS sequence"/>
</dbReference>
<keyword evidence="2" id="KW-0285">Flavoprotein</keyword>
<evidence type="ECO:0000256" key="4">
    <source>
        <dbReference type="ARBA" id="ARBA00023002"/>
    </source>
</evidence>
<gene>
    <name evidence="6" type="ORF">A8950_0635</name>
</gene>
<dbReference type="GO" id="GO:0003955">
    <property type="term" value="F:NAD(P)H dehydrogenase (quinone) activity"/>
    <property type="evidence" value="ECO:0007669"/>
    <property type="project" value="TreeGrafter"/>
</dbReference>
<dbReference type="PANTHER" id="PTHR42913:SF9">
    <property type="entry name" value="SLR1591 PROTEIN"/>
    <property type="match status" value="1"/>
</dbReference>
<evidence type="ECO:0000313" key="6">
    <source>
        <dbReference type="EMBL" id="TDQ84088.1"/>
    </source>
</evidence>
<dbReference type="Gene3D" id="3.50.50.100">
    <property type="match status" value="1"/>
</dbReference>
<dbReference type="NCBIfam" id="TIGR03169">
    <property type="entry name" value="Nterm_to_SelD"/>
    <property type="match status" value="1"/>
</dbReference>
<dbReference type="EMBL" id="SNYW01000006">
    <property type="protein sequence ID" value="TDQ84088.1"/>
    <property type="molecule type" value="Genomic_DNA"/>
</dbReference>
<name>A0A4R6X0V5_9PROT</name>
<proteinExistence type="predicted"/>
<sequence length="375" mass="40587">MMPRAGKHVLLLGGGHAHVEVVRQARSLGPAATVTLVSPSRWAPYSGMLPGHIAGRYRFEDFHIDLESLCRRAGVEFRPGRAVAIDADTRRVTLSNGSALEYDLLSLDIGSTPNLAQGVNGGIAVKPIASFTARLGALDTLLREKGGPLHLAVIGQGVAGVEISLALHSRLARLACATGGLKITLVGRGKDVIPERSAMCRWLTRKALARSGVRILSDFDVIALKEGQLFSRDGRHLAVDEVVWTTSSGAAPWLRLSGLALDRHGFVRVDRYLRSISHPTIFAAGDIAALDDPRPKAGVFAVRAGPVLAENLGRMLAGLELRPFVPQRSWLVLLSLGNDRAIADKWGLAVSGRWVAAWKHWIDARFVRRYIDREG</sequence>
<dbReference type="SUPFAM" id="SSF51905">
    <property type="entry name" value="FAD/NAD(P)-binding domain"/>
    <property type="match status" value="2"/>
</dbReference>
<protein>
    <submittedName>
        <fullName evidence="6">Selenide,water dikinase</fullName>
    </submittedName>
</protein>
<dbReference type="GO" id="GO:0016301">
    <property type="term" value="F:kinase activity"/>
    <property type="evidence" value="ECO:0007669"/>
    <property type="project" value="UniProtKB-KW"/>
</dbReference>
<dbReference type="Pfam" id="PF07992">
    <property type="entry name" value="Pyr_redox_2"/>
    <property type="match status" value="1"/>
</dbReference>
<organism evidence="6 7">
    <name type="scientific">Dongia mobilis</name>
    <dbReference type="NCBI Taxonomy" id="578943"/>
    <lineage>
        <taxon>Bacteria</taxon>
        <taxon>Pseudomonadati</taxon>
        <taxon>Pseudomonadota</taxon>
        <taxon>Alphaproteobacteria</taxon>
        <taxon>Rhodospirillales</taxon>
        <taxon>Dongiaceae</taxon>
        <taxon>Dongia</taxon>
    </lineage>
</organism>
<evidence type="ECO:0000313" key="7">
    <source>
        <dbReference type="Proteomes" id="UP000295783"/>
    </source>
</evidence>
<dbReference type="OrthoDB" id="9767928at2"/>
<dbReference type="InterPro" id="IPR017584">
    <property type="entry name" value="Pyridine_nucleo_diS_OxRdtase_N"/>
</dbReference>
<comment type="cofactor">
    <cofactor evidence="1">
        <name>FAD</name>
        <dbReference type="ChEBI" id="CHEBI:57692"/>
    </cofactor>
</comment>
<dbReference type="PRINTS" id="PR00411">
    <property type="entry name" value="PNDRDTASEI"/>
</dbReference>
<dbReference type="InterPro" id="IPR051169">
    <property type="entry name" value="NADH-Q_oxidoreductase"/>
</dbReference>
<reference evidence="6 7" key="1">
    <citation type="submission" date="2019-03" db="EMBL/GenBank/DDBJ databases">
        <title>Genomic Encyclopedia of Type Strains, Phase III (KMG-III): the genomes of soil and plant-associated and newly described type strains.</title>
        <authorList>
            <person name="Whitman W."/>
        </authorList>
    </citation>
    <scope>NUCLEOTIDE SEQUENCE [LARGE SCALE GENOMIC DNA]</scope>
    <source>
        <strain evidence="6 7">CGMCC 1.7660</strain>
    </source>
</reference>
<dbReference type="InterPro" id="IPR036188">
    <property type="entry name" value="FAD/NAD-bd_sf"/>
</dbReference>
<evidence type="ECO:0000256" key="3">
    <source>
        <dbReference type="ARBA" id="ARBA00022827"/>
    </source>
</evidence>
<keyword evidence="6" id="KW-0418">Kinase</keyword>
<accession>A0A4R6X0V5</accession>
<feature type="domain" description="FAD/NAD(P)-binding" evidence="5">
    <location>
        <begin position="8"/>
        <end position="305"/>
    </location>
</feature>
<dbReference type="InterPro" id="IPR023753">
    <property type="entry name" value="FAD/NAD-binding_dom"/>
</dbReference>
<evidence type="ECO:0000256" key="1">
    <source>
        <dbReference type="ARBA" id="ARBA00001974"/>
    </source>
</evidence>
<evidence type="ECO:0000256" key="2">
    <source>
        <dbReference type="ARBA" id="ARBA00022630"/>
    </source>
</evidence>
<dbReference type="GO" id="GO:0019646">
    <property type="term" value="P:aerobic electron transport chain"/>
    <property type="evidence" value="ECO:0007669"/>
    <property type="project" value="TreeGrafter"/>
</dbReference>
<dbReference type="PRINTS" id="PR00368">
    <property type="entry name" value="FADPNR"/>
</dbReference>